<organism evidence="2 3">
    <name type="scientific">Oryza sativa subsp. japonica</name>
    <name type="common">Rice</name>
    <dbReference type="NCBI Taxonomy" id="39947"/>
    <lineage>
        <taxon>Eukaryota</taxon>
        <taxon>Viridiplantae</taxon>
        <taxon>Streptophyta</taxon>
        <taxon>Embryophyta</taxon>
        <taxon>Tracheophyta</taxon>
        <taxon>Spermatophyta</taxon>
        <taxon>Magnoliopsida</taxon>
        <taxon>Liliopsida</taxon>
        <taxon>Poales</taxon>
        <taxon>Poaceae</taxon>
        <taxon>BOP clade</taxon>
        <taxon>Oryzoideae</taxon>
        <taxon>Oryzeae</taxon>
        <taxon>Oryzinae</taxon>
        <taxon>Oryza</taxon>
        <taxon>Oryza sativa</taxon>
    </lineage>
</organism>
<sequence>MGFQAQSRTRGKPEEEEEEEEEEGSRPTNARRIEEEAVQGKKERKRGGVFLGFRLPPPPPPPPPLPSPRPPLLRGGEERRPAAVVASTSDDHRAVPSPWPCPPTTPPCGRASAAWKNGSGWDDGLARKMETANVGVGGADGVERDHGVVGWGRSRRGGRGAEVEADEVGAAEVSRRGIPCQRWKKFF</sequence>
<feature type="region of interest" description="Disordered" evidence="1">
    <location>
        <begin position="136"/>
        <end position="170"/>
    </location>
</feature>
<dbReference type="AlphaFoldDB" id="Q6Z9Z2"/>
<dbReference type="EMBL" id="AP004690">
    <property type="protein sequence ID" value="BAD05451.1"/>
    <property type="molecule type" value="Genomic_DNA"/>
</dbReference>
<reference evidence="3" key="1">
    <citation type="journal article" date="2005" name="Nature">
        <title>The map-based sequence of the rice genome.</title>
        <authorList>
            <consortium name="International rice genome sequencing project (IRGSP)"/>
            <person name="Matsumoto T."/>
            <person name="Wu J."/>
            <person name="Kanamori H."/>
            <person name="Katayose Y."/>
            <person name="Fujisawa M."/>
            <person name="Namiki N."/>
            <person name="Mizuno H."/>
            <person name="Yamamoto K."/>
            <person name="Antonio B.A."/>
            <person name="Baba T."/>
            <person name="Sakata K."/>
            <person name="Nagamura Y."/>
            <person name="Aoki H."/>
            <person name="Arikawa K."/>
            <person name="Arita K."/>
            <person name="Bito T."/>
            <person name="Chiden Y."/>
            <person name="Fujitsuka N."/>
            <person name="Fukunaka R."/>
            <person name="Hamada M."/>
            <person name="Harada C."/>
            <person name="Hayashi A."/>
            <person name="Hijishita S."/>
            <person name="Honda M."/>
            <person name="Hosokawa S."/>
            <person name="Ichikawa Y."/>
            <person name="Idonuma A."/>
            <person name="Iijima M."/>
            <person name="Ikeda M."/>
            <person name="Ikeno M."/>
            <person name="Ito K."/>
            <person name="Ito S."/>
            <person name="Ito T."/>
            <person name="Ito Y."/>
            <person name="Ito Y."/>
            <person name="Iwabuchi A."/>
            <person name="Kamiya K."/>
            <person name="Karasawa W."/>
            <person name="Kurita K."/>
            <person name="Katagiri S."/>
            <person name="Kikuta A."/>
            <person name="Kobayashi H."/>
            <person name="Kobayashi N."/>
            <person name="Machita K."/>
            <person name="Maehara T."/>
            <person name="Masukawa M."/>
            <person name="Mizubayashi T."/>
            <person name="Mukai Y."/>
            <person name="Nagasaki H."/>
            <person name="Nagata Y."/>
            <person name="Naito S."/>
            <person name="Nakashima M."/>
            <person name="Nakama Y."/>
            <person name="Nakamichi Y."/>
            <person name="Nakamura M."/>
            <person name="Meguro A."/>
            <person name="Negishi M."/>
            <person name="Ohta I."/>
            <person name="Ohta T."/>
            <person name="Okamoto M."/>
            <person name="Ono N."/>
            <person name="Saji S."/>
            <person name="Sakaguchi M."/>
            <person name="Sakai K."/>
            <person name="Shibata M."/>
            <person name="Shimokawa T."/>
            <person name="Song J."/>
            <person name="Takazaki Y."/>
            <person name="Terasawa K."/>
            <person name="Tsugane M."/>
            <person name="Tsuji K."/>
            <person name="Ueda S."/>
            <person name="Waki K."/>
            <person name="Yamagata H."/>
            <person name="Yamamoto M."/>
            <person name="Yamamoto S."/>
            <person name="Yamane H."/>
            <person name="Yoshiki S."/>
            <person name="Yoshihara R."/>
            <person name="Yukawa K."/>
            <person name="Zhong H."/>
            <person name="Yano M."/>
            <person name="Yuan Q."/>
            <person name="Ouyang S."/>
            <person name="Liu J."/>
            <person name="Jones K.M."/>
            <person name="Gansberger K."/>
            <person name="Moffat K."/>
            <person name="Hill J."/>
            <person name="Bera J."/>
            <person name="Fadrosh D."/>
            <person name="Jin S."/>
            <person name="Johri S."/>
            <person name="Kim M."/>
            <person name="Overton L."/>
            <person name="Reardon M."/>
            <person name="Tsitrin T."/>
            <person name="Vuong H."/>
            <person name="Weaver B."/>
            <person name="Ciecko A."/>
            <person name="Tallon L."/>
            <person name="Jackson J."/>
            <person name="Pai G."/>
            <person name="Aken S.V."/>
            <person name="Utterback T."/>
            <person name="Reidmuller S."/>
            <person name="Feldblyum T."/>
            <person name="Hsiao J."/>
            <person name="Zismann V."/>
            <person name="Iobst S."/>
            <person name="de Vazeille A.R."/>
            <person name="Buell C.R."/>
            <person name="Ying K."/>
            <person name="Li Y."/>
            <person name="Lu T."/>
            <person name="Huang Y."/>
            <person name="Zhao Q."/>
            <person name="Feng Q."/>
            <person name="Zhang L."/>
            <person name="Zhu J."/>
            <person name="Weng Q."/>
            <person name="Mu J."/>
            <person name="Lu Y."/>
            <person name="Fan D."/>
            <person name="Liu Y."/>
            <person name="Guan J."/>
            <person name="Zhang Y."/>
            <person name="Yu S."/>
            <person name="Liu X."/>
            <person name="Zhang Y."/>
            <person name="Hong G."/>
            <person name="Han B."/>
            <person name="Choisne N."/>
            <person name="Demange N."/>
            <person name="Orjeda G."/>
            <person name="Samain S."/>
            <person name="Cattolico L."/>
            <person name="Pelletier E."/>
            <person name="Couloux A."/>
            <person name="Segurens B."/>
            <person name="Wincker P."/>
            <person name="D'Hont A."/>
            <person name="Scarpelli C."/>
            <person name="Weissenbach J."/>
            <person name="Salanoubat M."/>
            <person name="Quetier F."/>
            <person name="Yu Y."/>
            <person name="Kim H.R."/>
            <person name="Rambo T."/>
            <person name="Currie J."/>
            <person name="Collura K."/>
            <person name="Luo M."/>
            <person name="Yang T."/>
            <person name="Ammiraju J.S.S."/>
            <person name="Engler F."/>
            <person name="Soderlund C."/>
            <person name="Wing R.A."/>
            <person name="Palmer L.E."/>
            <person name="de la Bastide M."/>
            <person name="Spiegel L."/>
            <person name="Nascimento L."/>
            <person name="Zutavern T."/>
            <person name="O'Shaughnessy A."/>
            <person name="Dike S."/>
            <person name="Dedhia N."/>
            <person name="Preston R."/>
            <person name="Balija V."/>
            <person name="McCombie W.R."/>
            <person name="Chow T."/>
            <person name="Chen H."/>
            <person name="Chung M."/>
            <person name="Chen C."/>
            <person name="Shaw J."/>
            <person name="Wu H."/>
            <person name="Hsiao K."/>
            <person name="Chao Y."/>
            <person name="Chu M."/>
            <person name="Cheng C."/>
            <person name="Hour A."/>
            <person name="Lee P."/>
            <person name="Lin S."/>
            <person name="Lin Y."/>
            <person name="Liou J."/>
            <person name="Liu S."/>
            <person name="Hsing Y."/>
            <person name="Raghuvanshi S."/>
            <person name="Mohanty A."/>
            <person name="Bharti A.K."/>
            <person name="Gaur A."/>
            <person name="Gupta V."/>
            <person name="Kumar D."/>
            <person name="Ravi V."/>
            <person name="Vij S."/>
            <person name="Kapur A."/>
            <person name="Khurana P."/>
            <person name="Khurana P."/>
            <person name="Khurana J.P."/>
            <person name="Tyagi A.K."/>
            <person name="Gaikwad K."/>
            <person name="Singh A."/>
            <person name="Dalal V."/>
            <person name="Srivastava S."/>
            <person name="Dixit A."/>
            <person name="Pal A.K."/>
            <person name="Ghazi I.A."/>
            <person name="Yadav M."/>
            <person name="Pandit A."/>
            <person name="Bhargava A."/>
            <person name="Sureshbabu K."/>
            <person name="Batra K."/>
            <person name="Sharma T.R."/>
            <person name="Mohapatra T."/>
            <person name="Singh N.K."/>
            <person name="Messing J."/>
            <person name="Nelson A.B."/>
            <person name="Fuks G."/>
            <person name="Kavchok S."/>
            <person name="Keizer G."/>
            <person name="Linton E."/>
            <person name="Llaca V."/>
            <person name="Song R."/>
            <person name="Tanyolac B."/>
            <person name="Young S."/>
            <person name="Ho-Il K."/>
            <person name="Hahn J.H."/>
            <person name="Sangsakoo G."/>
            <person name="Vanavichit A."/>
            <person name="de Mattos Luiz.A.T."/>
            <person name="Zimmer P.D."/>
            <person name="Malone G."/>
            <person name="Dellagostin O."/>
            <person name="de Oliveira A.C."/>
            <person name="Bevan M."/>
            <person name="Bancroft I."/>
            <person name="Minx P."/>
            <person name="Cordum H."/>
            <person name="Wilson R."/>
            <person name="Cheng Z."/>
            <person name="Jin W."/>
            <person name="Jiang J."/>
            <person name="Leong S.A."/>
            <person name="Iwama H."/>
            <person name="Gojobori T."/>
            <person name="Itoh T."/>
            <person name="Niimura Y."/>
            <person name="Fujii Y."/>
            <person name="Habara T."/>
            <person name="Sakai H."/>
            <person name="Sato Y."/>
            <person name="Wilson G."/>
            <person name="Kumar K."/>
            <person name="McCouch S."/>
            <person name="Juretic N."/>
            <person name="Hoen D."/>
            <person name="Wright S."/>
            <person name="Bruskiewich R."/>
            <person name="Bureau T."/>
            <person name="Miyao A."/>
            <person name="Hirochika H."/>
            <person name="Nishikawa T."/>
            <person name="Kadowaki K."/>
            <person name="Sugiura M."/>
            <person name="Burr B."/>
            <person name="Sasaki T."/>
        </authorList>
    </citation>
    <scope>NUCLEOTIDE SEQUENCE [LARGE SCALE GENOMIC DNA]</scope>
    <source>
        <strain evidence="3">cv. Nipponbare</strain>
    </source>
</reference>
<feature type="compositionally biased region" description="Pro residues" evidence="1">
    <location>
        <begin position="55"/>
        <end position="71"/>
    </location>
</feature>
<dbReference type="Proteomes" id="UP000000763">
    <property type="component" value="Chromosome 8"/>
</dbReference>
<protein>
    <submittedName>
        <fullName evidence="2">Uncharacterized protein</fullName>
    </submittedName>
</protein>
<accession>Q6Z9Z2</accession>
<feature type="compositionally biased region" description="Basic and acidic residues" evidence="1">
    <location>
        <begin position="31"/>
        <end position="41"/>
    </location>
</feature>
<name>Q6Z9Z2_ORYSJ</name>
<reference evidence="3" key="2">
    <citation type="journal article" date="2008" name="Nucleic Acids Res.">
        <title>The rice annotation project database (RAP-DB): 2008 update.</title>
        <authorList>
            <consortium name="The rice annotation project (RAP)"/>
        </authorList>
    </citation>
    <scope>GENOME REANNOTATION</scope>
    <source>
        <strain evidence="3">cv. Nipponbare</strain>
    </source>
</reference>
<feature type="compositionally biased region" description="Pro residues" evidence="1">
    <location>
        <begin position="97"/>
        <end position="106"/>
    </location>
</feature>
<gene>
    <name evidence="2" type="primary">P0437G01.20</name>
</gene>
<feature type="region of interest" description="Disordered" evidence="1">
    <location>
        <begin position="1"/>
        <end position="116"/>
    </location>
</feature>
<proteinExistence type="predicted"/>
<feature type="compositionally biased region" description="Acidic residues" evidence="1">
    <location>
        <begin position="14"/>
        <end position="23"/>
    </location>
</feature>
<evidence type="ECO:0000313" key="3">
    <source>
        <dbReference type="Proteomes" id="UP000000763"/>
    </source>
</evidence>
<evidence type="ECO:0000256" key="1">
    <source>
        <dbReference type="SAM" id="MobiDB-lite"/>
    </source>
</evidence>
<evidence type="ECO:0000313" key="2">
    <source>
        <dbReference type="EMBL" id="BAD05451.1"/>
    </source>
</evidence>